<protein>
    <recommendedName>
        <fullName evidence="3">Polynucleotide 5'-phosphatase</fullName>
    </recommendedName>
</protein>
<dbReference type="AlphaFoldDB" id="A0ABD1E7L3"/>
<dbReference type="Proteomes" id="UP001566132">
    <property type="component" value="Unassembled WGS sequence"/>
</dbReference>
<keyword evidence="2" id="KW-1185">Reference proteome</keyword>
<organism evidence="1 2">
    <name type="scientific">Hypothenemus hampei</name>
    <name type="common">Coffee berry borer</name>
    <dbReference type="NCBI Taxonomy" id="57062"/>
    <lineage>
        <taxon>Eukaryota</taxon>
        <taxon>Metazoa</taxon>
        <taxon>Ecdysozoa</taxon>
        <taxon>Arthropoda</taxon>
        <taxon>Hexapoda</taxon>
        <taxon>Insecta</taxon>
        <taxon>Pterygota</taxon>
        <taxon>Neoptera</taxon>
        <taxon>Endopterygota</taxon>
        <taxon>Coleoptera</taxon>
        <taxon>Polyphaga</taxon>
        <taxon>Cucujiformia</taxon>
        <taxon>Curculionidae</taxon>
        <taxon>Scolytinae</taxon>
        <taxon>Hypothenemus</taxon>
    </lineage>
</organism>
<evidence type="ECO:0008006" key="3">
    <source>
        <dbReference type="Google" id="ProtNLM"/>
    </source>
</evidence>
<gene>
    <name evidence="1" type="ORF">ABEB36_014001</name>
</gene>
<reference evidence="1 2" key="1">
    <citation type="submission" date="2024-05" db="EMBL/GenBank/DDBJ databases">
        <title>Genetic variation in Jamaican populations of the coffee berry borer (Hypothenemus hampei).</title>
        <authorList>
            <person name="Errbii M."/>
            <person name="Myrie A."/>
        </authorList>
    </citation>
    <scope>NUCLEOTIDE SEQUENCE [LARGE SCALE GENOMIC DNA]</scope>
    <source>
        <strain evidence="1">JA-Hopewell-2020-01-JO</strain>
        <tissue evidence="1">Whole body</tissue>
    </source>
</reference>
<sequence>MPNSKLNKFNPSRSIRISDFQRYSKAALYNYCKLKNIKGCSKLNKLDLTRIIINYIHEKEKEIKNIFNRELNFDEDIFSNDKIKQIPYKRKHIKIYNFDEDIFVKPRIRKQLIQNKAKDLNELPKVFKDNNNNIEVVRARGRIQNVVSEIIKKELERKDSVSIQLVGVVQYQEINLTSECEQQENLRCFEYAIESILNPPKDHTDRPSSYNIKKYETLNMNYPVNVISNNIKKYEEFCNISINIYEFKNTTIDLIHLKIPSIENNIRKYKSNGAEQFHPYTITLDFECTLKKIDNKITDSTKYFQEYIPNSFSFHTVDGVKLIRNSNVETLMKEFNESLIQFGKRYNKIRNQNMKMIWDEDNLVELANTKKCHICKKVFEDISKK</sequence>
<proteinExistence type="predicted"/>
<dbReference type="EMBL" id="JBDJPC010000012">
    <property type="protein sequence ID" value="KAL1489056.1"/>
    <property type="molecule type" value="Genomic_DNA"/>
</dbReference>
<accession>A0ABD1E7L3</accession>
<name>A0ABD1E7L3_HYPHA</name>
<evidence type="ECO:0000313" key="1">
    <source>
        <dbReference type="EMBL" id="KAL1489056.1"/>
    </source>
</evidence>
<evidence type="ECO:0000313" key="2">
    <source>
        <dbReference type="Proteomes" id="UP001566132"/>
    </source>
</evidence>
<comment type="caution">
    <text evidence="1">The sequence shown here is derived from an EMBL/GenBank/DDBJ whole genome shotgun (WGS) entry which is preliminary data.</text>
</comment>